<dbReference type="EMBL" id="FPHN01000141">
    <property type="protein sequence ID" value="SFV62298.1"/>
    <property type="molecule type" value="Genomic_DNA"/>
</dbReference>
<dbReference type="Pfam" id="PF13650">
    <property type="entry name" value="Asp_protease_2"/>
    <property type="match status" value="1"/>
</dbReference>
<dbReference type="InterPro" id="IPR021109">
    <property type="entry name" value="Peptidase_aspartic_dom_sf"/>
</dbReference>
<dbReference type="InterPro" id="IPR001969">
    <property type="entry name" value="Aspartic_peptidase_AS"/>
</dbReference>
<dbReference type="InterPro" id="IPR011990">
    <property type="entry name" value="TPR-like_helical_dom_sf"/>
</dbReference>
<dbReference type="Gene3D" id="1.25.40.10">
    <property type="entry name" value="Tetratricopeptide repeat domain"/>
    <property type="match status" value="1"/>
</dbReference>
<dbReference type="PROSITE" id="PS00141">
    <property type="entry name" value="ASP_PROTEASE"/>
    <property type="match status" value="1"/>
</dbReference>
<evidence type="ECO:0008006" key="2">
    <source>
        <dbReference type="Google" id="ProtNLM"/>
    </source>
</evidence>
<dbReference type="InterPro" id="IPR034122">
    <property type="entry name" value="Retropepsin-like_bacterial"/>
</dbReference>
<evidence type="ECO:0000313" key="1">
    <source>
        <dbReference type="EMBL" id="SFV62298.1"/>
    </source>
</evidence>
<sequence>MFNIILALMAGILIGWNFHSFFTALTPPKILRNDFNLSSEVNRSINKVEDKIIINKESNNSEKNSTKLTFNELLDKNMFSDAIKIYDNSIDEIKTIYRNTLNSFFEDKILINAKEAIIQLNLYLDIEPKNIRTKLQLVNAYKVLKEYDKALAILKKLLENSNSAIEQETLNKEILKTSNMYIDELNKAKDFQQLIDFLEEQIEHGLNTAFYTFTLAKHYINTKKEYPLAIKLLKEIEFDENYGEKAKALLKKLETIETEEVNYTYKFPLIKEGEHFLISVKIDEIPLKLLLDTGASYTLVNEDKLSSLTLLDDEITLQTASGEIQSKLQQAQSFKIKELEIKDFKLVTSPFKQENADGLLGMNFFKKFKFKIDQEEGVLYLSNK</sequence>
<reference evidence="1" key="1">
    <citation type="submission" date="2016-10" db="EMBL/GenBank/DDBJ databases">
        <authorList>
            <person name="de Groot N.N."/>
        </authorList>
    </citation>
    <scope>NUCLEOTIDE SEQUENCE</scope>
</reference>
<name>A0A1W1C8W0_9ZZZZ</name>
<proteinExistence type="predicted"/>
<dbReference type="GO" id="GO:0004190">
    <property type="term" value="F:aspartic-type endopeptidase activity"/>
    <property type="evidence" value="ECO:0007669"/>
    <property type="project" value="InterPro"/>
</dbReference>
<gene>
    <name evidence="1" type="ORF">MNB_SV-14-455</name>
</gene>
<dbReference type="SUPFAM" id="SSF50630">
    <property type="entry name" value="Acid proteases"/>
    <property type="match status" value="1"/>
</dbReference>
<dbReference type="GO" id="GO:0006508">
    <property type="term" value="P:proteolysis"/>
    <property type="evidence" value="ECO:0007669"/>
    <property type="project" value="InterPro"/>
</dbReference>
<dbReference type="SUPFAM" id="SSF48452">
    <property type="entry name" value="TPR-like"/>
    <property type="match status" value="1"/>
</dbReference>
<protein>
    <recommendedName>
        <fullName evidence="2">Peptidase A2 domain-containing protein</fullName>
    </recommendedName>
</protein>
<accession>A0A1W1C8W0</accession>
<dbReference type="CDD" id="cd05483">
    <property type="entry name" value="retropepsin_like_bacteria"/>
    <property type="match status" value="1"/>
</dbReference>
<dbReference type="Gene3D" id="2.40.70.10">
    <property type="entry name" value="Acid Proteases"/>
    <property type="match status" value="1"/>
</dbReference>
<organism evidence="1">
    <name type="scientific">hydrothermal vent metagenome</name>
    <dbReference type="NCBI Taxonomy" id="652676"/>
    <lineage>
        <taxon>unclassified sequences</taxon>
        <taxon>metagenomes</taxon>
        <taxon>ecological metagenomes</taxon>
    </lineage>
</organism>
<dbReference type="AlphaFoldDB" id="A0A1W1C8W0"/>